<name>A0A4U1BTA3_9GAMM</name>
<evidence type="ECO:0008006" key="3">
    <source>
        <dbReference type="Google" id="ProtNLM"/>
    </source>
</evidence>
<reference evidence="1 2" key="1">
    <citation type="submission" date="2019-04" db="EMBL/GenBank/DDBJ databases">
        <authorList>
            <person name="Hwang J.C."/>
        </authorList>
    </citation>
    <scope>NUCLEOTIDE SEQUENCE [LARGE SCALE GENOMIC DNA]</scope>
    <source>
        <strain evidence="1 2">IMCC35002</strain>
    </source>
</reference>
<dbReference type="EMBL" id="SWCJ01000001">
    <property type="protein sequence ID" value="TKB58696.1"/>
    <property type="molecule type" value="Genomic_DNA"/>
</dbReference>
<keyword evidence="2" id="KW-1185">Reference proteome</keyword>
<dbReference type="RefSeq" id="WP_136861844.1">
    <property type="nucleotide sequence ID" value="NZ_SWCJ01000001.1"/>
</dbReference>
<evidence type="ECO:0000313" key="2">
    <source>
        <dbReference type="Proteomes" id="UP000305675"/>
    </source>
</evidence>
<comment type="caution">
    <text evidence="1">The sequence shown here is derived from an EMBL/GenBank/DDBJ whole genome shotgun (WGS) entry which is preliminary data.</text>
</comment>
<dbReference type="InterPro" id="IPR019660">
    <property type="entry name" value="Put_sensory_transdc_reg_YbjN"/>
</dbReference>
<accession>A0A4U1BTA3</accession>
<gene>
    <name evidence="1" type="ORF">FCL42_02815</name>
</gene>
<dbReference type="AlphaFoldDB" id="A0A4U1BTA3"/>
<protein>
    <recommendedName>
        <fullName evidence="3">Sensory transduction regulator</fullName>
    </recommendedName>
</protein>
<dbReference type="OrthoDB" id="6398515at2"/>
<dbReference type="Pfam" id="PF10722">
    <property type="entry name" value="YbjN"/>
    <property type="match status" value="1"/>
</dbReference>
<evidence type="ECO:0000313" key="1">
    <source>
        <dbReference type="EMBL" id="TKB58696.1"/>
    </source>
</evidence>
<sequence>MPQLARPSQEDLKRWLETLDIDFYLCGACDGYHLAHLQQCQGVFDSKLELMEPQGLLAFSTSVELRPTALLTLHSQMNELSQQFTELKLYIDVVDDTLPKLIISCHCLIGAGLTEAQFTEFLGHHQGQTLALLKWIEEKQYAMTDEIQSEISDDAEEGSELIFEMADQHLLH</sequence>
<organism evidence="1 2">
    <name type="scientific">Ferrimonas aestuarii</name>
    <dbReference type="NCBI Taxonomy" id="2569539"/>
    <lineage>
        <taxon>Bacteria</taxon>
        <taxon>Pseudomonadati</taxon>
        <taxon>Pseudomonadota</taxon>
        <taxon>Gammaproteobacteria</taxon>
        <taxon>Alteromonadales</taxon>
        <taxon>Ferrimonadaceae</taxon>
        <taxon>Ferrimonas</taxon>
    </lineage>
</organism>
<proteinExistence type="predicted"/>
<dbReference type="Proteomes" id="UP000305675">
    <property type="component" value="Unassembled WGS sequence"/>
</dbReference>